<keyword evidence="1" id="KW-0812">Transmembrane</keyword>
<feature type="transmembrane region" description="Helical" evidence="1">
    <location>
        <begin position="66"/>
        <end position="83"/>
    </location>
</feature>
<keyword evidence="1" id="KW-1133">Transmembrane helix</keyword>
<comment type="caution">
    <text evidence="2">The sequence shown here is derived from an EMBL/GenBank/DDBJ whole genome shotgun (WGS) entry which is preliminary data.</text>
</comment>
<name>A0AAX6NDW7_PRIAR</name>
<reference evidence="2" key="2">
    <citation type="submission" date="2022-12" db="EMBL/GenBank/DDBJ databases">
        <authorList>
            <person name="Dechsakulwatana C."/>
            <person name="Rungsihiranrut A."/>
            <person name="Muangchinda C."/>
            <person name="Ningthoujam R."/>
            <person name="Klankeo P."/>
            <person name="Pinyakong O."/>
        </authorList>
    </citation>
    <scope>NUCLEOTIDE SEQUENCE</scope>
    <source>
        <strain evidence="2">TL01-2</strain>
    </source>
</reference>
<sequence length="113" mass="12598">MGFSVLLLLILLSAAIGLTMIGAVLHRKYKQRRPSLLSVATLILQLLLFVLLFSDTTEYNERLFETIWWVVAIAGLIVGAIKIKHNVIISLINIFISGLLGVLMLLLMFITSM</sequence>
<feature type="transmembrane region" description="Helical" evidence="1">
    <location>
        <begin position="36"/>
        <end position="54"/>
    </location>
</feature>
<gene>
    <name evidence="2" type="ORF">O0Q50_21970</name>
</gene>
<dbReference type="EMBL" id="JAPTGD010000002">
    <property type="protein sequence ID" value="MDU9693850.1"/>
    <property type="molecule type" value="Genomic_DNA"/>
</dbReference>
<evidence type="ECO:0000256" key="1">
    <source>
        <dbReference type="SAM" id="Phobius"/>
    </source>
</evidence>
<evidence type="ECO:0000313" key="3">
    <source>
        <dbReference type="Proteomes" id="UP001269400"/>
    </source>
</evidence>
<proteinExistence type="predicted"/>
<organism evidence="2 3">
    <name type="scientific">Priestia aryabhattai</name>
    <name type="common">Bacillus aryabhattai</name>
    <dbReference type="NCBI Taxonomy" id="412384"/>
    <lineage>
        <taxon>Bacteria</taxon>
        <taxon>Bacillati</taxon>
        <taxon>Bacillota</taxon>
        <taxon>Bacilli</taxon>
        <taxon>Bacillales</taxon>
        <taxon>Bacillaceae</taxon>
        <taxon>Priestia</taxon>
    </lineage>
</organism>
<feature type="transmembrane region" description="Helical" evidence="1">
    <location>
        <begin position="90"/>
        <end position="110"/>
    </location>
</feature>
<reference evidence="2" key="1">
    <citation type="journal article" date="2022" name="J Environ Chem Eng">
        <title>Biodegradation of petroleum oil using a constructed nonpathogenic and heavy metal-tolerant bacterial consortium isolated from marine sponges.</title>
        <authorList>
            <person name="Dechsakulwatana C."/>
            <person name="Rungsihiranrut A."/>
            <person name="Muangchinda C."/>
            <person name="Ningthoujam R."/>
            <person name="Klankeo P."/>
            <person name="Pinyakong O."/>
        </authorList>
    </citation>
    <scope>NUCLEOTIDE SEQUENCE</scope>
    <source>
        <strain evidence="2">TL01-2</strain>
    </source>
</reference>
<evidence type="ECO:0000313" key="2">
    <source>
        <dbReference type="EMBL" id="MDU9693850.1"/>
    </source>
</evidence>
<feature type="transmembrane region" description="Helical" evidence="1">
    <location>
        <begin position="6"/>
        <end position="24"/>
    </location>
</feature>
<keyword evidence="1" id="KW-0472">Membrane</keyword>
<dbReference type="AlphaFoldDB" id="A0AAX6NDW7"/>
<accession>A0AAX6NDW7</accession>
<dbReference type="Proteomes" id="UP001269400">
    <property type="component" value="Unassembled WGS sequence"/>
</dbReference>
<protein>
    <submittedName>
        <fullName evidence="2">Uncharacterized protein</fullName>
    </submittedName>
</protein>
<dbReference type="RefSeq" id="WP_316911068.1">
    <property type="nucleotide sequence ID" value="NZ_JAPTGD010000002.1"/>
</dbReference>